<keyword evidence="4" id="KW-1185">Reference proteome</keyword>
<evidence type="ECO:0000313" key="4">
    <source>
        <dbReference type="Proteomes" id="UP000789831"/>
    </source>
</evidence>
<keyword evidence="1" id="KW-0175">Coiled coil</keyword>
<feature type="coiled-coil region" evidence="1">
    <location>
        <begin position="30"/>
        <end position="57"/>
    </location>
</feature>
<evidence type="ECO:0000256" key="1">
    <source>
        <dbReference type="SAM" id="Coils"/>
    </source>
</evidence>
<dbReference type="OrthoDB" id="2429894at2759"/>
<protein>
    <submittedName>
        <fullName evidence="3">9050_t:CDS:1</fullName>
    </submittedName>
</protein>
<accession>A0A9N9A831</accession>
<dbReference type="AlphaFoldDB" id="A0A9N9A831"/>
<evidence type="ECO:0000256" key="2">
    <source>
        <dbReference type="SAM" id="MobiDB-lite"/>
    </source>
</evidence>
<dbReference type="EMBL" id="CAJVPL010000667">
    <property type="protein sequence ID" value="CAG8519798.1"/>
    <property type="molecule type" value="Genomic_DNA"/>
</dbReference>
<organism evidence="3 4">
    <name type="scientific">Ambispora gerdemannii</name>
    <dbReference type="NCBI Taxonomy" id="144530"/>
    <lineage>
        <taxon>Eukaryota</taxon>
        <taxon>Fungi</taxon>
        <taxon>Fungi incertae sedis</taxon>
        <taxon>Mucoromycota</taxon>
        <taxon>Glomeromycotina</taxon>
        <taxon>Glomeromycetes</taxon>
        <taxon>Archaeosporales</taxon>
        <taxon>Ambisporaceae</taxon>
        <taxon>Ambispora</taxon>
    </lineage>
</organism>
<evidence type="ECO:0000313" key="3">
    <source>
        <dbReference type="EMBL" id="CAG8519798.1"/>
    </source>
</evidence>
<sequence>MHGAKKLLTSNIWKQLQQASRTRRVIIFEKSETERAVKDQQQIMNELMEKIRDLYLRVKKREDPEQTVLFIEKLKNELGVIKIPTSENRYSDGIGKYLRASCERIGYRDRNRFSSTDYDDDDDDDASDDITDTKDTIKAIEVLSSD</sequence>
<comment type="caution">
    <text evidence="3">The sequence shown here is derived from an EMBL/GenBank/DDBJ whole genome shotgun (WGS) entry which is preliminary data.</text>
</comment>
<dbReference type="Proteomes" id="UP000789831">
    <property type="component" value="Unassembled WGS sequence"/>
</dbReference>
<name>A0A9N9A831_9GLOM</name>
<feature type="compositionally biased region" description="Acidic residues" evidence="2">
    <location>
        <begin position="117"/>
        <end position="130"/>
    </location>
</feature>
<reference evidence="3" key="1">
    <citation type="submission" date="2021-06" db="EMBL/GenBank/DDBJ databases">
        <authorList>
            <person name="Kallberg Y."/>
            <person name="Tangrot J."/>
            <person name="Rosling A."/>
        </authorList>
    </citation>
    <scope>NUCLEOTIDE SEQUENCE</scope>
    <source>
        <strain evidence="3">MT106</strain>
    </source>
</reference>
<feature type="region of interest" description="Disordered" evidence="2">
    <location>
        <begin position="112"/>
        <end position="131"/>
    </location>
</feature>
<proteinExistence type="predicted"/>
<gene>
    <name evidence="3" type="ORF">AGERDE_LOCUS5175</name>
</gene>